<accession>T0ZE12</accession>
<dbReference type="InterPro" id="IPR027417">
    <property type="entry name" value="P-loop_NTPase"/>
</dbReference>
<dbReference type="AlphaFoldDB" id="T0ZE12"/>
<evidence type="ECO:0000259" key="5">
    <source>
        <dbReference type="PROSITE" id="PS51217"/>
    </source>
</evidence>
<dbReference type="SUPFAM" id="SSF52540">
    <property type="entry name" value="P-loop containing nucleoside triphosphate hydrolases"/>
    <property type="match status" value="1"/>
</dbReference>
<name>T0ZE12_9ZZZZ</name>
<proteinExistence type="predicted"/>
<evidence type="ECO:0000313" key="6">
    <source>
        <dbReference type="EMBL" id="EQD46376.1"/>
    </source>
</evidence>
<dbReference type="GO" id="GO:0003677">
    <property type="term" value="F:DNA binding"/>
    <property type="evidence" value="ECO:0007669"/>
    <property type="project" value="InterPro"/>
</dbReference>
<dbReference type="Gene3D" id="1.10.486.10">
    <property type="entry name" value="PCRA, domain 4"/>
    <property type="match status" value="1"/>
</dbReference>
<feature type="non-terminal residue" evidence="6">
    <location>
        <position position="302"/>
    </location>
</feature>
<dbReference type="InterPro" id="IPR000212">
    <property type="entry name" value="DNA_helicase_UvrD/REP"/>
</dbReference>
<feature type="domain" description="UvrD-like helicase C-terminal" evidence="5">
    <location>
        <begin position="38"/>
        <end position="302"/>
    </location>
</feature>
<dbReference type="Pfam" id="PF13361">
    <property type="entry name" value="UvrD_C"/>
    <property type="match status" value="1"/>
</dbReference>
<dbReference type="GO" id="GO:0005524">
    <property type="term" value="F:ATP binding"/>
    <property type="evidence" value="ECO:0007669"/>
    <property type="project" value="UniProtKB-KW"/>
</dbReference>
<gene>
    <name evidence="6" type="ORF">B1B_12650</name>
</gene>
<keyword evidence="2" id="KW-0378">Hydrolase</keyword>
<organism evidence="6">
    <name type="scientific">mine drainage metagenome</name>
    <dbReference type="NCBI Taxonomy" id="410659"/>
    <lineage>
        <taxon>unclassified sequences</taxon>
        <taxon>metagenomes</taxon>
        <taxon>ecological metagenomes</taxon>
    </lineage>
</organism>
<dbReference type="PANTHER" id="PTHR11070:SF23">
    <property type="entry name" value="RECBCD ENZYME SUBUNIT RECB"/>
    <property type="match status" value="1"/>
</dbReference>
<evidence type="ECO:0000256" key="2">
    <source>
        <dbReference type="ARBA" id="ARBA00022801"/>
    </source>
</evidence>
<evidence type="ECO:0000256" key="1">
    <source>
        <dbReference type="ARBA" id="ARBA00022741"/>
    </source>
</evidence>
<comment type="caution">
    <text evidence="6">The sequence shown here is derived from an EMBL/GenBank/DDBJ whole genome shotgun (WGS) entry which is preliminary data.</text>
</comment>
<keyword evidence="3 6" id="KW-0347">Helicase</keyword>
<evidence type="ECO:0000256" key="4">
    <source>
        <dbReference type="ARBA" id="ARBA00022840"/>
    </source>
</evidence>
<dbReference type="PROSITE" id="PS51217">
    <property type="entry name" value="UVRD_HELICASE_CTER"/>
    <property type="match status" value="1"/>
</dbReference>
<dbReference type="GO" id="GO:0043138">
    <property type="term" value="F:3'-5' DNA helicase activity"/>
    <property type="evidence" value="ECO:0007669"/>
    <property type="project" value="TreeGrafter"/>
</dbReference>
<dbReference type="GO" id="GO:0016787">
    <property type="term" value="F:hydrolase activity"/>
    <property type="evidence" value="ECO:0007669"/>
    <property type="project" value="UniProtKB-KW"/>
</dbReference>
<keyword evidence="1" id="KW-0547">Nucleotide-binding</keyword>
<dbReference type="GO" id="GO:0009338">
    <property type="term" value="C:exodeoxyribonuclease V complex"/>
    <property type="evidence" value="ECO:0007669"/>
    <property type="project" value="TreeGrafter"/>
</dbReference>
<reference evidence="6" key="1">
    <citation type="submission" date="2013-08" db="EMBL/GenBank/DDBJ databases">
        <authorList>
            <person name="Mendez C."/>
            <person name="Richter M."/>
            <person name="Ferrer M."/>
            <person name="Sanchez J."/>
        </authorList>
    </citation>
    <scope>NUCLEOTIDE SEQUENCE</scope>
</reference>
<dbReference type="GO" id="GO:0005829">
    <property type="term" value="C:cytosol"/>
    <property type="evidence" value="ECO:0007669"/>
    <property type="project" value="TreeGrafter"/>
</dbReference>
<dbReference type="InterPro" id="IPR014017">
    <property type="entry name" value="DNA_helicase_UvrD-like_C"/>
</dbReference>
<dbReference type="EMBL" id="AUZY01008300">
    <property type="protein sequence ID" value="EQD46376.1"/>
    <property type="molecule type" value="Genomic_DNA"/>
</dbReference>
<dbReference type="Gene3D" id="3.40.50.300">
    <property type="entry name" value="P-loop containing nucleotide triphosphate hydrolases"/>
    <property type="match status" value="1"/>
</dbReference>
<evidence type="ECO:0000256" key="3">
    <source>
        <dbReference type="ARBA" id="ARBA00022806"/>
    </source>
</evidence>
<protein>
    <submittedName>
        <fullName evidence="6">UvrD/REP helicase</fullName>
    </submittedName>
</protein>
<sequence length="302" mass="33234">MYRFRGADVGAYVQARDAFRAQDPDSLLSISTNFRSCASILTFVNERFEAVLSADGQPGFTALDPFHGDHGGLCVAAIDIAVADENDKASAEQQRDAEADAIADLCARLIGSQPVVDRRSEAEYLCRPGDIALLAPTGAELWRYEEALERRGIPVATQAGKGFFRRQEIQDLIALTRVLADRRDRLALGALLRGPLIGLTEDELLDVVWGLPRSEDEPARIPRLDLGVDPAVIGHPLVRKVIEKLQSLYRRGNSTTPHELLSQAVDAMRVRPLLLERHRGQAERALANVDLYLSLSTGYAVR</sequence>
<reference evidence="6" key="2">
    <citation type="journal article" date="2014" name="ISME J.">
        <title>Microbial stratification in low pH oxic and suboxic macroscopic growths along an acid mine drainage.</title>
        <authorList>
            <person name="Mendez-Garcia C."/>
            <person name="Mesa V."/>
            <person name="Sprenger R.R."/>
            <person name="Richter M."/>
            <person name="Diez M.S."/>
            <person name="Solano J."/>
            <person name="Bargiela R."/>
            <person name="Golyshina O.V."/>
            <person name="Manteca A."/>
            <person name="Ramos J.L."/>
            <person name="Gallego J.R."/>
            <person name="Llorente I."/>
            <person name="Martins Dos Santos V.A."/>
            <person name="Jensen O.N."/>
            <person name="Pelaez A.I."/>
            <person name="Sanchez J."/>
            <person name="Ferrer M."/>
        </authorList>
    </citation>
    <scope>NUCLEOTIDE SEQUENCE</scope>
</reference>
<dbReference type="GO" id="GO:0000725">
    <property type="term" value="P:recombinational repair"/>
    <property type="evidence" value="ECO:0007669"/>
    <property type="project" value="TreeGrafter"/>
</dbReference>
<keyword evidence="4" id="KW-0067">ATP-binding</keyword>
<dbReference type="PANTHER" id="PTHR11070">
    <property type="entry name" value="UVRD / RECB / PCRA DNA HELICASE FAMILY MEMBER"/>
    <property type="match status" value="1"/>
</dbReference>